<dbReference type="InterPro" id="IPR027619">
    <property type="entry name" value="C-S_lyase_PatB-like"/>
</dbReference>
<dbReference type="NCBIfam" id="TIGR04350">
    <property type="entry name" value="C_S_lyase_PatB"/>
    <property type="match status" value="1"/>
</dbReference>
<dbReference type="InterPro" id="IPR051798">
    <property type="entry name" value="Class-II_PLP-Dep_Aminotrans"/>
</dbReference>
<dbReference type="InterPro" id="IPR004839">
    <property type="entry name" value="Aminotransferase_I/II_large"/>
</dbReference>
<keyword evidence="7" id="KW-0808">Transferase</keyword>
<dbReference type="EC" id="4.4.1.13" evidence="2"/>
<dbReference type="RefSeq" id="WP_209459259.1">
    <property type="nucleotide sequence ID" value="NZ_JAGGKC010000010.1"/>
</dbReference>
<accession>A0ABS4G3C2</accession>
<dbReference type="PANTHER" id="PTHR43525:SF1">
    <property type="entry name" value="PROTEIN MALY"/>
    <property type="match status" value="1"/>
</dbReference>
<dbReference type="CDD" id="cd00609">
    <property type="entry name" value="AAT_like"/>
    <property type="match status" value="1"/>
</dbReference>
<evidence type="ECO:0000259" key="6">
    <source>
        <dbReference type="Pfam" id="PF00155"/>
    </source>
</evidence>
<proteinExistence type="inferred from homology"/>
<keyword evidence="3" id="KW-0663">Pyridoxal phosphate</keyword>
<dbReference type="InterPro" id="IPR015421">
    <property type="entry name" value="PyrdxlP-dep_Trfase_major"/>
</dbReference>
<keyword evidence="8" id="KW-1185">Reference proteome</keyword>
<dbReference type="SUPFAM" id="SSF53383">
    <property type="entry name" value="PLP-dependent transferases"/>
    <property type="match status" value="1"/>
</dbReference>
<comment type="similarity">
    <text evidence="5">Belongs to the class-II pyridoxal-phosphate-dependent aminotransferase family. MalY/PatB cystathionine beta-lyase subfamily.</text>
</comment>
<evidence type="ECO:0000256" key="5">
    <source>
        <dbReference type="ARBA" id="ARBA00037974"/>
    </source>
</evidence>
<dbReference type="Pfam" id="PF00155">
    <property type="entry name" value="Aminotran_1_2"/>
    <property type="match status" value="1"/>
</dbReference>
<gene>
    <name evidence="7" type="ORF">J2Z34_001532</name>
</gene>
<dbReference type="GO" id="GO:0016829">
    <property type="term" value="F:lyase activity"/>
    <property type="evidence" value="ECO:0007669"/>
    <property type="project" value="UniProtKB-KW"/>
</dbReference>
<dbReference type="InterPro" id="IPR015422">
    <property type="entry name" value="PyrdxlP-dep_Trfase_small"/>
</dbReference>
<comment type="cofactor">
    <cofactor evidence="1">
        <name>pyridoxal 5'-phosphate</name>
        <dbReference type="ChEBI" id="CHEBI:597326"/>
    </cofactor>
</comment>
<name>A0ABS4G3C2_9CLOT</name>
<dbReference type="PANTHER" id="PTHR43525">
    <property type="entry name" value="PROTEIN MALY"/>
    <property type="match status" value="1"/>
</dbReference>
<sequence>MVHDFETIVNRHDTGSEKYNQMKEWNPSVTEDIVPFSVADMEFKNAPEIIEGLKEYLNDVILGYAVPTEDYYSAVCSWMERRHGWNIEPEWIIGSPGVVQAFYNAVKAFAEPGEGVIIMTPVYYPFYGAIKKTGRKIVRTALVVRGDRYEIDFDELERLASEPSNKVLLFCSPHNPVGRVWERWELEKISEICLKNGVTVISDEIHNDLVMPGFKHTVFAALSDEAKNNCIVCTSPSKTFNLAGMHVSNVIIPNADLRMKYQDELDKTGFFSLNMLGYKACELGYDKGELWLDELLVTIHNNYFALKDFLAKRLPEVKVYPLEGTYLVWMDFRPLGIDFLELERILHMEAMVFFDEGYVFGKREGAGFERMNIACPKQVMMDGLERMANALRKHVR</sequence>
<dbReference type="Proteomes" id="UP001519271">
    <property type="component" value="Unassembled WGS sequence"/>
</dbReference>
<evidence type="ECO:0000313" key="7">
    <source>
        <dbReference type="EMBL" id="MBP1919047.1"/>
    </source>
</evidence>
<keyword evidence="4 7" id="KW-0456">Lyase</keyword>
<feature type="domain" description="Aminotransferase class I/classII large" evidence="6">
    <location>
        <begin position="33"/>
        <end position="381"/>
    </location>
</feature>
<protein>
    <recommendedName>
        <fullName evidence="2">cysteine-S-conjugate beta-lyase</fullName>
        <ecNumber evidence="2">4.4.1.13</ecNumber>
    </recommendedName>
</protein>
<evidence type="ECO:0000256" key="4">
    <source>
        <dbReference type="ARBA" id="ARBA00023239"/>
    </source>
</evidence>
<evidence type="ECO:0000256" key="3">
    <source>
        <dbReference type="ARBA" id="ARBA00022898"/>
    </source>
</evidence>
<dbReference type="Gene3D" id="3.90.1150.10">
    <property type="entry name" value="Aspartate Aminotransferase, domain 1"/>
    <property type="match status" value="1"/>
</dbReference>
<keyword evidence="7" id="KW-0032">Aminotransferase</keyword>
<evidence type="ECO:0000256" key="1">
    <source>
        <dbReference type="ARBA" id="ARBA00001933"/>
    </source>
</evidence>
<reference evidence="7 8" key="1">
    <citation type="submission" date="2021-03" db="EMBL/GenBank/DDBJ databases">
        <title>Genomic Encyclopedia of Type Strains, Phase IV (KMG-IV): sequencing the most valuable type-strain genomes for metagenomic binning, comparative biology and taxonomic classification.</title>
        <authorList>
            <person name="Goeker M."/>
        </authorList>
    </citation>
    <scope>NUCLEOTIDE SEQUENCE [LARGE SCALE GENOMIC DNA]</scope>
    <source>
        <strain evidence="7 8">DSM 6139</strain>
    </source>
</reference>
<dbReference type="GO" id="GO:0008483">
    <property type="term" value="F:transaminase activity"/>
    <property type="evidence" value="ECO:0007669"/>
    <property type="project" value="UniProtKB-KW"/>
</dbReference>
<evidence type="ECO:0000256" key="2">
    <source>
        <dbReference type="ARBA" id="ARBA00012224"/>
    </source>
</evidence>
<dbReference type="EMBL" id="JAGGKC010000010">
    <property type="protein sequence ID" value="MBP1919047.1"/>
    <property type="molecule type" value="Genomic_DNA"/>
</dbReference>
<dbReference type="InterPro" id="IPR015424">
    <property type="entry name" value="PyrdxlP-dep_Trfase"/>
</dbReference>
<comment type="caution">
    <text evidence="7">The sequence shown here is derived from an EMBL/GenBank/DDBJ whole genome shotgun (WGS) entry which is preliminary data.</text>
</comment>
<organism evidence="7 8">
    <name type="scientific">Youngiibacter multivorans</name>
    <dbReference type="NCBI Taxonomy" id="937251"/>
    <lineage>
        <taxon>Bacteria</taxon>
        <taxon>Bacillati</taxon>
        <taxon>Bacillota</taxon>
        <taxon>Clostridia</taxon>
        <taxon>Eubacteriales</taxon>
        <taxon>Clostridiaceae</taxon>
        <taxon>Youngiibacter</taxon>
    </lineage>
</organism>
<evidence type="ECO:0000313" key="8">
    <source>
        <dbReference type="Proteomes" id="UP001519271"/>
    </source>
</evidence>
<dbReference type="Gene3D" id="3.40.640.10">
    <property type="entry name" value="Type I PLP-dependent aspartate aminotransferase-like (Major domain)"/>
    <property type="match status" value="1"/>
</dbReference>